<dbReference type="Pfam" id="PF14690">
    <property type="entry name" value="Zn_ribbon_ISL3"/>
    <property type="match status" value="1"/>
</dbReference>
<reference evidence="2 3" key="1">
    <citation type="journal article" date="2011" name="Stand. Genomic Sci.">
        <title>Non-contiguous finished genome sequence and contextual data of the filamentous soil bacterium Ktedonobacter racemifer type strain (SOSP1-21).</title>
        <authorList>
            <person name="Chang Y.J."/>
            <person name="Land M."/>
            <person name="Hauser L."/>
            <person name="Chertkov O."/>
            <person name="Del Rio T.G."/>
            <person name="Nolan M."/>
            <person name="Copeland A."/>
            <person name="Tice H."/>
            <person name="Cheng J.F."/>
            <person name="Lucas S."/>
            <person name="Han C."/>
            <person name="Goodwin L."/>
            <person name="Pitluck S."/>
            <person name="Ivanova N."/>
            <person name="Ovchinikova G."/>
            <person name="Pati A."/>
            <person name="Chen A."/>
            <person name="Palaniappan K."/>
            <person name="Mavromatis K."/>
            <person name="Liolios K."/>
            <person name="Brettin T."/>
            <person name="Fiebig A."/>
            <person name="Rohde M."/>
            <person name="Abt B."/>
            <person name="Goker M."/>
            <person name="Detter J.C."/>
            <person name="Woyke T."/>
            <person name="Bristow J."/>
            <person name="Eisen J.A."/>
            <person name="Markowitz V."/>
            <person name="Hugenholtz P."/>
            <person name="Kyrpides N.C."/>
            <person name="Klenk H.P."/>
            <person name="Lapidus A."/>
        </authorList>
    </citation>
    <scope>NUCLEOTIDE SEQUENCE [LARGE SCALE GENOMIC DNA]</scope>
    <source>
        <strain evidence="3">DSM 44963</strain>
    </source>
</reference>
<gene>
    <name evidence="2" type="ORF">Krac_1154</name>
</gene>
<dbReference type="Proteomes" id="UP000004508">
    <property type="component" value="Unassembled WGS sequence"/>
</dbReference>
<dbReference type="AlphaFoldDB" id="D6U6D1"/>
<sequence>MADQALLPDPTHLHLLHLEAESNMITATVKTTVETARCPPCNCGSEKVHSQYRRVLADLPWMGCAVQMVLHIRRFFCLNPDCQRKIFTERLPGVVAPYAHRTLRLQDLFTLISFALGREAPTRRATR</sequence>
<dbReference type="RefSeq" id="WP_007923182.1">
    <property type="nucleotide sequence ID" value="NZ_ADVG01000005.1"/>
</dbReference>
<dbReference type="InterPro" id="IPR029261">
    <property type="entry name" value="Transposase_Znf"/>
</dbReference>
<evidence type="ECO:0000313" key="3">
    <source>
        <dbReference type="Proteomes" id="UP000004508"/>
    </source>
</evidence>
<dbReference type="STRING" id="485913.Krac_1154"/>
<dbReference type="eggNOG" id="COG3464">
    <property type="taxonomic scope" value="Bacteria"/>
</dbReference>
<evidence type="ECO:0000313" key="2">
    <source>
        <dbReference type="EMBL" id="EFH80542.1"/>
    </source>
</evidence>
<dbReference type="OrthoDB" id="165970at2"/>
<protein>
    <submittedName>
        <fullName evidence="2">Transposase IS204/IS1001/IS1096/IS1165 family protein</fullName>
    </submittedName>
</protein>
<name>D6U6D1_KTERA</name>
<feature type="domain" description="Transposase IS204/IS1001/IS1096/IS1165 zinc-finger" evidence="1">
    <location>
        <begin position="35"/>
        <end position="78"/>
    </location>
</feature>
<organism evidence="2 3">
    <name type="scientific">Ktedonobacter racemifer DSM 44963</name>
    <dbReference type="NCBI Taxonomy" id="485913"/>
    <lineage>
        <taxon>Bacteria</taxon>
        <taxon>Bacillati</taxon>
        <taxon>Chloroflexota</taxon>
        <taxon>Ktedonobacteria</taxon>
        <taxon>Ktedonobacterales</taxon>
        <taxon>Ktedonobacteraceae</taxon>
        <taxon>Ktedonobacter</taxon>
    </lineage>
</organism>
<proteinExistence type="predicted"/>
<evidence type="ECO:0000259" key="1">
    <source>
        <dbReference type="Pfam" id="PF14690"/>
    </source>
</evidence>
<comment type="caution">
    <text evidence="2">The sequence shown here is derived from an EMBL/GenBank/DDBJ whole genome shotgun (WGS) entry which is preliminary data.</text>
</comment>
<keyword evidence="3" id="KW-1185">Reference proteome</keyword>
<accession>D6U6D1</accession>
<dbReference type="InParanoid" id="D6U6D1"/>
<dbReference type="EMBL" id="ADVG01000005">
    <property type="protein sequence ID" value="EFH80542.1"/>
    <property type="molecule type" value="Genomic_DNA"/>
</dbReference>